<keyword evidence="3" id="KW-1185">Reference proteome</keyword>
<evidence type="ECO:0000313" key="3">
    <source>
        <dbReference type="Proteomes" id="UP000186040"/>
    </source>
</evidence>
<name>A0A1Q9LNW5_9PSEU</name>
<protein>
    <recommendedName>
        <fullName evidence="1">Carrier domain-containing protein</fullName>
    </recommendedName>
</protein>
<reference evidence="2 3" key="1">
    <citation type="submission" date="2016-10" db="EMBL/GenBank/DDBJ databases">
        <title>The Draft Genome Sequence of Actinokineospora bangkokensis 44EHWT reveals the biosynthetic pathway of antifungal compounds Thailandins with unusual extender unit butylmalonyl-CoA.</title>
        <authorList>
            <person name="Greule A."/>
            <person name="Intra B."/>
            <person name="Flemming S."/>
            <person name="Rommel M.G."/>
            <person name="Panbangred W."/>
            <person name="Bechthold A."/>
        </authorList>
    </citation>
    <scope>NUCLEOTIDE SEQUENCE [LARGE SCALE GENOMIC DNA]</scope>
    <source>
        <strain evidence="2 3">44EHW</strain>
    </source>
</reference>
<dbReference type="RefSeq" id="WP_075974603.1">
    <property type="nucleotide sequence ID" value="NZ_MKQR01000009.1"/>
</dbReference>
<feature type="domain" description="Carrier" evidence="1">
    <location>
        <begin position="1"/>
        <end position="79"/>
    </location>
</feature>
<dbReference type="InterPro" id="IPR009081">
    <property type="entry name" value="PP-bd_ACP"/>
</dbReference>
<evidence type="ECO:0000259" key="1">
    <source>
        <dbReference type="PROSITE" id="PS50075"/>
    </source>
</evidence>
<dbReference type="InterPro" id="IPR036736">
    <property type="entry name" value="ACP-like_sf"/>
</dbReference>
<dbReference type="Pfam" id="PF00550">
    <property type="entry name" value="PP-binding"/>
    <property type="match status" value="1"/>
</dbReference>
<dbReference type="Proteomes" id="UP000186040">
    <property type="component" value="Unassembled WGS sequence"/>
</dbReference>
<dbReference type="PROSITE" id="PS50075">
    <property type="entry name" value="CARRIER"/>
    <property type="match status" value="1"/>
</dbReference>
<dbReference type="AlphaFoldDB" id="A0A1Q9LNW5"/>
<sequence>MTAPEQQAVQGWVLDELVALGLPARGAEDDFFAIGGTSMGVVRLVSRAEKEYGEDCLPADELYENSTVRGIAELIVRHAGGAAAAG</sequence>
<dbReference type="OrthoDB" id="2472181at2"/>
<comment type="caution">
    <text evidence="2">The sequence shown here is derived from an EMBL/GenBank/DDBJ whole genome shotgun (WGS) entry which is preliminary data.</text>
</comment>
<dbReference type="Gene3D" id="1.10.1200.10">
    <property type="entry name" value="ACP-like"/>
    <property type="match status" value="1"/>
</dbReference>
<accession>A0A1Q9LNW5</accession>
<dbReference type="SUPFAM" id="SSF47336">
    <property type="entry name" value="ACP-like"/>
    <property type="match status" value="1"/>
</dbReference>
<dbReference type="EMBL" id="MKQR01000009">
    <property type="protein sequence ID" value="OLR93705.1"/>
    <property type="molecule type" value="Genomic_DNA"/>
</dbReference>
<evidence type="ECO:0000313" key="2">
    <source>
        <dbReference type="EMBL" id="OLR93705.1"/>
    </source>
</evidence>
<proteinExistence type="predicted"/>
<gene>
    <name evidence="2" type="ORF">BJP25_15725</name>
</gene>
<dbReference type="STRING" id="1193682.BJP25_15725"/>
<organism evidence="2 3">
    <name type="scientific">Actinokineospora bangkokensis</name>
    <dbReference type="NCBI Taxonomy" id="1193682"/>
    <lineage>
        <taxon>Bacteria</taxon>
        <taxon>Bacillati</taxon>
        <taxon>Actinomycetota</taxon>
        <taxon>Actinomycetes</taxon>
        <taxon>Pseudonocardiales</taxon>
        <taxon>Pseudonocardiaceae</taxon>
        <taxon>Actinokineospora</taxon>
    </lineage>
</organism>